<comment type="caution">
    <text evidence="1">The sequence shown here is derived from an EMBL/GenBank/DDBJ whole genome shotgun (WGS) entry which is preliminary data.</text>
</comment>
<dbReference type="Gene3D" id="1.20.1440.60">
    <property type="entry name" value="23S rRNA-intervening sequence"/>
    <property type="match status" value="1"/>
</dbReference>
<dbReference type="PANTHER" id="PTHR38471:SF2">
    <property type="entry name" value="FOUR HELIX BUNDLE PROTEIN"/>
    <property type="match status" value="1"/>
</dbReference>
<dbReference type="EMBL" id="PCWW01000074">
    <property type="protein sequence ID" value="PIR12719.1"/>
    <property type="molecule type" value="Genomic_DNA"/>
</dbReference>
<dbReference type="PANTHER" id="PTHR38471">
    <property type="entry name" value="FOUR HELIX BUNDLE PROTEIN"/>
    <property type="match status" value="1"/>
</dbReference>
<dbReference type="AlphaFoldDB" id="A0A2M6K7W3"/>
<dbReference type="InterPro" id="IPR036583">
    <property type="entry name" value="23S_rRNA_IVS_sf"/>
</dbReference>
<name>A0A2M6K7W3_9BACT</name>
<reference evidence="1 2" key="1">
    <citation type="submission" date="2017-09" db="EMBL/GenBank/DDBJ databases">
        <title>Depth-based differentiation of microbial function through sediment-hosted aquifers and enrichment of novel symbionts in the deep terrestrial subsurface.</title>
        <authorList>
            <person name="Probst A.J."/>
            <person name="Ladd B."/>
            <person name="Jarett J.K."/>
            <person name="Geller-Mcgrath D.E."/>
            <person name="Sieber C.M."/>
            <person name="Emerson J.B."/>
            <person name="Anantharaman K."/>
            <person name="Thomas B.C."/>
            <person name="Malmstrom R."/>
            <person name="Stieglmeier M."/>
            <person name="Klingl A."/>
            <person name="Woyke T."/>
            <person name="Ryan C.M."/>
            <person name="Banfield J.F."/>
        </authorList>
    </citation>
    <scope>NUCLEOTIDE SEQUENCE [LARGE SCALE GENOMIC DNA]</scope>
    <source>
        <strain evidence="1">CG11_big_fil_rev_8_21_14_0_20_39_10</strain>
    </source>
</reference>
<dbReference type="NCBIfam" id="TIGR02436">
    <property type="entry name" value="four helix bundle protein"/>
    <property type="match status" value="1"/>
</dbReference>
<organism evidence="1 2">
    <name type="scientific">Candidatus Falkowbacteria bacterium CG11_big_fil_rev_8_21_14_0_20_39_10</name>
    <dbReference type="NCBI Taxonomy" id="1974570"/>
    <lineage>
        <taxon>Bacteria</taxon>
        <taxon>Candidatus Falkowiibacteriota</taxon>
    </lineage>
</organism>
<evidence type="ECO:0000313" key="1">
    <source>
        <dbReference type="EMBL" id="PIR12719.1"/>
    </source>
</evidence>
<sequence>MVNQNYLTLSGLQIYQLSRQLSKEAWIIYKNLDWPVRKIVGDQFIRAVDSVGANIAEGYGRYYYLDKIKFYYNARASHYEAIVHWLSLLLERCLISNVQYQKILTISNELAPKLNAYINSTYRAKDNFQITNY</sequence>
<proteinExistence type="predicted"/>
<protein>
    <submittedName>
        <fullName evidence="1">Four helix bundle protein</fullName>
    </submittedName>
</protein>
<dbReference type="Proteomes" id="UP000230869">
    <property type="component" value="Unassembled WGS sequence"/>
</dbReference>
<evidence type="ECO:0000313" key="2">
    <source>
        <dbReference type="Proteomes" id="UP000230869"/>
    </source>
</evidence>
<gene>
    <name evidence="1" type="ORF">COV49_04540</name>
</gene>
<dbReference type="Pfam" id="PF05635">
    <property type="entry name" value="23S_rRNA_IVP"/>
    <property type="match status" value="1"/>
</dbReference>
<dbReference type="SUPFAM" id="SSF158446">
    <property type="entry name" value="IVS-encoded protein-like"/>
    <property type="match status" value="1"/>
</dbReference>
<accession>A0A2M6K7W3</accession>
<dbReference type="InterPro" id="IPR012657">
    <property type="entry name" value="23S_rRNA-intervening_sequence"/>
</dbReference>